<feature type="region of interest" description="Disordered" evidence="1">
    <location>
        <begin position="1"/>
        <end position="21"/>
    </location>
</feature>
<name>A0A0G4PHF5_PENC3</name>
<evidence type="ECO:0000313" key="3">
    <source>
        <dbReference type="Proteomes" id="UP000053732"/>
    </source>
</evidence>
<reference evidence="2 3" key="1">
    <citation type="journal article" date="2014" name="Nat. Commun.">
        <title>Multiple recent horizontal transfers of a large genomic region in cheese making fungi.</title>
        <authorList>
            <person name="Cheeseman K."/>
            <person name="Ropars J."/>
            <person name="Renault P."/>
            <person name="Dupont J."/>
            <person name="Gouzy J."/>
            <person name="Branca A."/>
            <person name="Abraham A.L."/>
            <person name="Ceppi M."/>
            <person name="Conseiller E."/>
            <person name="Debuchy R."/>
            <person name="Malagnac F."/>
            <person name="Goarin A."/>
            <person name="Silar P."/>
            <person name="Lacoste S."/>
            <person name="Sallet E."/>
            <person name="Bensimon A."/>
            <person name="Giraud T."/>
            <person name="Brygoo Y."/>
        </authorList>
    </citation>
    <scope>NUCLEOTIDE SEQUENCE [LARGE SCALE GENOMIC DNA]</scope>
    <source>
        <strain evidence="3">FM 013</strain>
    </source>
</reference>
<accession>A0A0G4PHF5</accession>
<dbReference type="STRING" id="1429867.A0A0G4PHF5"/>
<sequence>MLCTGTKEDDPNSAVIASTQVSESPTPVEPLCLVEIPLSLEFERMAVLSVAAQLVAQRIVSLIPKAGTVLIHEASNLTKAAVSQEASKARVNV</sequence>
<proteinExistence type="predicted"/>
<dbReference type="EMBL" id="HG793149">
    <property type="protein sequence ID" value="CRL25764.1"/>
    <property type="molecule type" value="Genomic_DNA"/>
</dbReference>
<organism evidence="2 3">
    <name type="scientific">Penicillium camemberti (strain FM 013)</name>
    <dbReference type="NCBI Taxonomy" id="1429867"/>
    <lineage>
        <taxon>Eukaryota</taxon>
        <taxon>Fungi</taxon>
        <taxon>Dikarya</taxon>
        <taxon>Ascomycota</taxon>
        <taxon>Pezizomycotina</taxon>
        <taxon>Eurotiomycetes</taxon>
        <taxon>Eurotiomycetidae</taxon>
        <taxon>Eurotiales</taxon>
        <taxon>Aspergillaceae</taxon>
        <taxon>Penicillium</taxon>
    </lineage>
</organism>
<dbReference type="Proteomes" id="UP000053732">
    <property type="component" value="Unassembled WGS sequence"/>
</dbReference>
<evidence type="ECO:0000313" key="2">
    <source>
        <dbReference type="EMBL" id="CRL25764.1"/>
    </source>
</evidence>
<feature type="compositionally biased region" description="Basic and acidic residues" evidence="1">
    <location>
        <begin position="1"/>
        <end position="10"/>
    </location>
</feature>
<evidence type="ECO:0000256" key="1">
    <source>
        <dbReference type="SAM" id="MobiDB-lite"/>
    </source>
</evidence>
<dbReference type="AlphaFoldDB" id="A0A0G4PHF5"/>
<gene>
    <name evidence="2" type="ORF">PCAMFM013_S016g000045</name>
</gene>
<keyword evidence="3" id="KW-1185">Reference proteome</keyword>
<protein>
    <submittedName>
        <fullName evidence="2">Str. FM013</fullName>
    </submittedName>
</protein>